<dbReference type="SUPFAM" id="SSF48403">
    <property type="entry name" value="Ankyrin repeat"/>
    <property type="match status" value="1"/>
</dbReference>
<accession>A0A8R7Q000</accession>
<dbReference type="EnsemblPlants" id="TuG1812G0300005892.01.T01">
    <property type="protein sequence ID" value="TuG1812G0300005892.01.T01.cds285559"/>
    <property type="gene ID" value="TuG1812G0300005892.01"/>
</dbReference>
<dbReference type="PANTHER" id="PTHR24121">
    <property type="entry name" value="NO MECHANORECEPTOR POTENTIAL C, ISOFORM D-RELATED"/>
    <property type="match status" value="1"/>
</dbReference>
<organism evidence="1 2">
    <name type="scientific">Triticum urartu</name>
    <name type="common">Red wild einkorn</name>
    <name type="synonym">Crithodium urartu</name>
    <dbReference type="NCBI Taxonomy" id="4572"/>
    <lineage>
        <taxon>Eukaryota</taxon>
        <taxon>Viridiplantae</taxon>
        <taxon>Streptophyta</taxon>
        <taxon>Embryophyta</taxon>
        <taxon>Tracheophyta</taxon>
        <taxon>Spermatophyta</taxon>
        <taxon>Magnoliopsida</taxon>
        <taxon>Liliopsida</taxon>
        <taxon>Poales</taxon>
        <taxon>Poaceae</taxon>
        <taxon>BOP clade</taxon>
        <taxon>Pooideae</taxon>
        <taxon>Triticodae</taxon>
        <taxon>Triticeae</taxon>
        <taxon>Triticinae</taxon>
        <taxon>Triticum</taxon>
    </lineage>
</organism>
<sequence>MWWPPMEMAPVARYLRSATFVHGKASHLLYKVNSHGDTPLHCAARARRSSMVSHLVALAQGDDDGAGDRLRELVRTENGCKQTALHEAVRIGSDHIVELLMAADSELACFPKDGGTSPLY</sequence>
<dbReference type="AlphaFoldDB" id="A0A8R7Q000"/>
<keyword evidence="2" id="KW-1185">Reference proteome</keyword>
<evidence type="ECO:0000313" key="2">
    <source>
        <dbReference type="Proteomes" id="UP000015106"/>
    </source>
</evidence>
<dbReference type="Pfam" id="PF00023">
    <property type="entry name" value="Ank"/>
    <property type="match status" value="2"/>
</dbReference>
<dbReference type="InterPro" id="IPR036770">
    <property type="entry name" value="Ankyrin_rpt-contain_sf"/>
</dbReference>
<dbReference type="SMART" id="SM00248">
    <property type="entry name" value="ANK"/>
    <property type="match status" value="2"/>
</dbReference>
<dbReference type="Gramene" id="TuG1812G0300005892.01.T01">
    <property type="protein sequence ID" value="TuG1812G0300005892.01.T01.cds285559"/>
    <property type="gene ID" value="TuG1812G0300005892.01"/>
</dbReference>
<dbReference type="PANTHER" id="PTHR24121:SF25">
    <property type="entry name" value="PGG DOMAIN-CONTAINING PROTEIN"/>
    <property type="match status" value="1"/>
</dbReference>
<protein>
    <submittedName>
        <fullName evidence="1">Uncharacterized protein</fullName>
    </submittedName>
</protein>
<reference evidence="2" key="1">
    <citation type="journal article" date="2013" name="Nature">
        <title>Draft genome of the wheat A-genome progenitor Triticum urartu.</title>
        <authorList>
            <person name="Ling H.Q."/>
            <person name="Zhao S."/>
            <person name="Liu D."/>
            <person name="Wang J."/>
            <person name="Sun H."/>
            <person name="Zhang C."/>
            <person name="Fan H."/>
            <person name="Li D."/>
            <person name="Dong L."/>
            <person name="Tao Y."/>
            <person name="Gao C."/>
            <person name="Wu H."/>
            <person name="Li Y."/>
            <person name="Cui Y."/>
            <person name="Guo X."/>
            <person name="Zheng S."/>
            <person name="Wang B."/>
            <person name="Yu K."/>
            <person name="Liang Q."/>
            <person name="Yang W."/>
            <person name="Lou X."/>
            <person name="Chen J."/>
            <person name="Feng M."/>
            <person name="Jian J."/>
            <person name="Zhang X."/>
            <person name="Luo G."/>
            <person name="Jiang Y."/>
            <person name="Liu J."/>
            <person name="Wang Z."/>
            <person name="Sha Y."/>
            <person name="Zhang B."/>
            <person name="Wu H."/>
            <person name="Tang D."/>
            <person name="Shen Q."/>
            <person name="Xue P."/>
            <person name="Zou S."/>
            <person name="Wang X."/>
            <person name="Liu X."/>
            <person name="Wang F."/>
            <person name="Yang Y."/>
            <person name="An X."/>
            <person name="Dong Z."/>
            <person name="Zhang K."/>
            <person name="Zhang X."/>
            <person name="Luo M.C."/>
            <person name="Dvorak J."/>
            <person name="Tong Y."/>
            <person name="Wang J."/>
            <person name="Yang H."/>
            <person name="Li Z."/>
            <person name="Wang D."/>
            <person name="Zhang A."/>
            <person name="Wang J."/>
        </authorList>
    </citation>
    <scope>NUCLEOTIDE SEQUENCE</scope>
    <source>
        <strain evidence="2">cv. G1812</strain>
    </source>
</reference>
<evidence type="ECO:0000313" key="1">
    <source>
        <dbReference type="EnsemblPlants" id="TuG1812G0300005892.01.T01.cds285559"/>
    </source>
</evidence>
<reference evidence="1" key="2">
    <citation type="submission" date="2018-03" db="EMBL/GenBank/DDBJ databases">
        <title>The Triticum urartu genome reveals the dynamic nature of wheat genome evolution.</title>
        <authorList>
            <person name="Ling H."/>
            <person name="Ma B."/>
            <person name="Shi X."/>
            <person name="Liu H."/>
            <person name="Dong L."/>
            <person name="Sun H."/>
            <person name="Cao Y."/>
            <person name="Gao Q."/>
            <person name="Zheng S."/>
            <person name="Li Y."/>
            <person name="Yu Y."/>
            <person name="Du H."/>
            <person name="Qi M."/>
            <person name="Li Y."/>
            <person name="Yu H."/>
            <person name="Cui Y."/>
            <person name="Wang N."/>
            <person name="Chen C."/>
            <person name="Wu H."/>
            <person name="Zhao Y."/>
            <person name="Zhang J."/>
            <person name="Li Y."/>
            <person name="Zhou W."/>
            <person name="Zhang B."/>
            <person name="Hu W."/>
            <person name="Eijk M."/>
            <person name="Tang J."/>
            <person name="Witsenboer H."/>
            <person name="Zhao S."/>
            <person name="Li Z."/>
            <person name="Zhang A."/>
            <person name="Wang D."/>
            <person name="Liang C."/>
        </authorList>
    </citation>
    <scope>NUCLEOTIDE SEQUENCE [LARGE SCALE GENOMIC DNA]</scope>
    <source>
        <strain evidence="1">cv. G1812</strain>
    </source>
</reference>
<proteinExistence type="predicted"/>
<name>A0A8R7Q000_TRIUA</name>
<dbReference type="Gene3D" id="1.25.40.20">
    <property type="entry name" value="Ankyrin repeat-containing domain"/>
    <property type="match status" value="1"/>
</dbReference>
<dbReference type="Proteomes" id="UP000015106">
    <property type="component" value="Chromosome 3"/>
</dbReference>
<dbReference type="InterPro" id="IPR002110">
    <property type="entry name" value="Ankyrin_rpt"/>
</dbReference>
<reference evidence="1" key="3">
    <citation type="submission" date="2022-06" db="UniProtKB">
        <authorList>
            <consortium name="EnsemblPlants"/>
        </authorList>
    </citation>
    <scope>IDENTIFICATION</scope>
</reference>